<feature type="active site" evidence="8">
    <location>
        <position position="172"/>
    </location>
</feature>
<gene>
    <name evidence="11" type="ORF">H4Q32_001438</name>
</gene>
<dbReference type="PRINTS" id="PR00480">
    <property type="entry name" value="ASTACIN"/>
</dbReference>
<evidence type="ECO:0000256" key="2">
    <source>
        <dbReference type="ARBA" id="ARBA00022723"/>
    </source>
</evidence>
<evidence type="ECO:0000313" key="12">
    <source>
        <dbReference type="Proteomes" id="UP000830375"/>
    </source>
</evidence>
<comment type="caution">
    <text evidence="8">Lacks conserved residue(s) required for the propagation of feature annotation.</text>
</comment>
<sequence>MYLVVVISLLLNSVQSRPVEDLTEKMSGKAGNITEKDHMPVSVIIETNKHAGHGVDGALITFGDIAVPKGFQNADRCTAHRCKWKRSRNGLVYVPYVIANQYSPDERGVIERGLQSFAEVSCIRFVRHEGQRDFLHIQSNSGCYSYLGRQGGGQVVSLQRPGCVYHSVVQHELLHALGFHHEQNRSDRDKHVKIILENVIPAQQYNFEKSDTNNLNTRYDYNSVMHYPRNAFSRNNEPTIIPIPDNSVVIGEAQRMSPNDILRINRLYCRTLSKGCVIAVAVMFVNKVTFGFLALLLVFSAEGKDKSQLSVSELLHRANRGIVPQPDEPKLMDDIAINEKNADPCTTYGCLWPKYSDGNVYIPYVIANSYSPYEVDIIQRGLDSFSYSTCIRFFPRSTERDYISIESRSGCYSYVGRQGYAQTVSLERGGCTYHNIVQHELIHALGFNHEQTRSDRDNHIQVVWENIIEDMKYNFNKIDTLNQGTPYDYSSVMQYERYAFSKNGLPTMIPIPDNNAELGTSTEMSQNDIIRINRLYQCCESLDTMFVTKVTFGLLALLLVLSVRAEEMDKSAQLPVSELLHRANRGIVPKPDEPKLMDDIAVNERNADPCTTYGCLWPKSGDGKIYVPYVIANHYTTRELEIIKRGLDSFSYSTCIRFFPRSNERDYISIESRSGCYSYVGRQGYGQTVSLARNGCLYHSTVQHELLHALGFNHEQTRSDRDNHIQVVWDNISEDMKYNFNKINTLNQGTPYDYSSVMQYGRYAFSKNGLPTMIPIPDNNAALGTSTEMSQNDIIRINRLYQCCE</sequence>
<evidence type="ECO:0000256" key="4">
    <source>
        <dbReference type="ARBA" id="ARBA00022801"/>
    </source>
</evidence>
<comment type="cofactor">
    <cofactor evidence="8 9">
        <name>Zn(2+)</name>
        <dbReference type="ChEBI" id="CHEBI:29105"/>
    </cofactor>
    <text evidence="8 9">Binds 1 zinc ion per subunit.</text>
</comment>
<evidence type="ECO:0000256" key="9">
    <source>
        <dbReference type="RuleBase" id="RU361183"/>
    </source>
</evidence>
<evidence type="ECO:0000313" key="11">
    <source>
        <dbReference type="EMBL" id="KAI2662556.1"/>
    </source>
</evidence>
<keyword evidence="7" id="KW-1015">Disulfide bond</keyword>
<dbReference type="Proteomes" id="UP000830375">
    <property type="component" value="Unassembled WGS sequence"/>
</dbReference>
<feature type="binding site" evidence="8">
    <location>
        <position position="175"/>
    </location>
    <ligand>
        <name>Zn(2+)</name>
        <dbReference type="ChEBI" id="CHEBI:29105"/>
        <note>catalytic</note>
    </ligand>
</feature>
<dbReference type="InterPro" id="IPR024079">
    <property type="entry name" value="MetalloPept_cat_dom_sf"/>
</dbReference>
<protein>
    <recommendedName>
        <fullName evidence="9">Metalloendopeptidase</fullName>
        <ecNumber evidence="9">3.4.24.-</ecNumber>
    </recommendedName>
</protein>
<dbReference type="InterPro" id="IPR006026">
    <property type="entry name" value="Peptidase_Metallo"/>
</dbReference>
<feature type="binding site" evidence="8">
    <location>
        <position position="171"/>
    </location>
    <ligand>
        <name>Zn(2+)</name>
        <dbReference type="ChEBI" id="CHEBI:29105"/>
        <note>catalytic</note>
    </ligand>
</feature>
<feature type="active site" evidence="8">
    <location>
        <position position="705"/>
    </location>
</feature>
<dbReference type="PANTHER" id="PTHR10127">
    <property type="entry name" value="DISCOIDIN, CUB, EGF, LAMININ , AND ZINC METALLOPROTEASE DOMAIN CONTAINING"/>
    <property type="match status" value="1"/>
</dbReference>
<evidence type="ECO:0000256" key="6">
    <source>
        <dbReference type="ARBA" id="ARBA00023049"/>
    </source>
</evidence>
<dbReference type="EC" id="3.4.24.-" evidence="9"/>
<feature type="signal peptide" evidence="9">
    <location>
        <begin position="1"/>
        <end position="16"/>
    </location>
</feature>
<name>A0ABQ8MI51_LABRO</name>
<keyword evidence="1 8" id="KW-0645">Protease</keyword>
<feature type="binding site" evidence="8">
    <location>
        <position position="704"/>
    </location>
    <ligand>
        <name>Zn(2+)</name>
        <dbReference type="ChEBI" id="CHEBI:29105"/>
        <note>catalytic</note>
    </ligand>
</feature>
<evidence type="ECO:0000256" key="8">
    <source>
        <dbReference type="PROSITE-ProRule" id="PRU01211"/>
    </source>
</evidence>
<feature type="binding site" evidence="8">
    <location>
        <position position="449"/>
    </location>
    <ligand>
        <name>Zn(2+)</name>
        <dbReference type="ChEBI" id="CHEBI:29105"/>
        <note>catalytic</note>
    </ligand>
</feature>
<dbReference type="InterPro" id="IPR034039">
    <property type="entry name" value="ZnMP_hatching_enz"/>
</dbReference>
<keyword evidence="2 8" id="KW-0479">Metal-binding</keyword>
<feature type="domain" description="Peptidase M12A" evidence="10">
    <location>
        <begin position="73"/>
        <end position="270"/>
    </location>
</feature>
<evidence type="ECO:0000256" key="1">
    <source>
        <dbReference type="ARBA" id="ARBA00022670"/>
    </source>
</evidence>
<feature type="active site" evidence="8">
    <location>
        <position position="440"/>
    </location>
</feature>
<dbReference type="SMART" id="SM00235">
    <property type="entry name" value="ZnMc"/>
    <property type="match status" value="3"/>
</dbReference>
<evidence type="ECO:0000256" key="7">
    <source>
        <dbReference type="ARBA" id="ARBA00023157"/>
    </source>
</evidence>
<keyword evidence="3 9" id="KW-0732">Signal</keyword>
<feature type="domain" description="Peptidase M12A" evidence="10">
    <location>
        <begin position="606"/>
        <end position="805"/>
    </location>
</feature>
<dbReference type="CDD" id="cd04283">
    <property type="entry name" value="ZnMc_hatching_enzyme"/>
    <property type="match status" value="1"/>
</dbReference>
<feature type="binding site" evidence="8">
    <location>
        <position position="714"/>
    </location>
    <ligand>
        <name>Zn(2+)</name>
        <dbReference type="ChEBI" id="CHEBI:29105"/>
        <note>catalytic</note>
    </ligand>
</feature>
<organism evidence="11 12">
    <name type="scientific">Labeo rohita</name>
    <name type="common">Indian major carp</name>
    <name type="synonym">Cyprinus rohita</name>
    <dbReference type="NCBI Taxonomy" id="84645"/>
    <lineage>
        <taxon>Eukaryota</taxon>
        <taxon>Metazoa</taxon>
        <taxon>Chordata</taxon>
        <taxon>Craniata</taxon>
        <taxon>Vertebrata</taxon>
        <taxon>Euteleostomi</taxon>
        <taxon>Actinopterygii</taxon>
        <taxon>Neopterygii</taxon>
        <taxon>Teleostei</taxon>
        <taxon>Ostariophysi</taxon>
        <taxon>Cypriniformes</taxon>
        <taxon>Cyprinidae</taxon>
        <taxon>Labeoninae</taxon>
        <taxon>Labeonini</taxon>
        <taxon>Labeo</taxon>
    </lineage>
</organism>
<evidence type="ECO:0000259" key="10">
    <source>
        <dbReference type="PROSITE" id="PS51864"/>
    </source>
</evidence>
<evidence type="ECO:0000256" key="5">
    <source>
        <dbReference type="ARBA" id="ARBA00022833"/>
    </source>
</evidence>
<dbReference type="SUPFAM" id="SSF55486">
    <property type="entry name" value="Metalloproteases ('zincins'), catalytic domain"/>
    <property type="match status" value="3"/>
</dbReference>
<evidence type="ECO:0000256" key="3">
    <source>
        <dbReference type="ARBA" id="ARBA00022729"/>
    </source>
</evidence>
<dbReference type="EMBL" id="JACTAM010000007">
    <property type="protein sequence ID" value="KAI2662556.1"/>
    <property type="molecule type" value="Genomic_DNA"/>
</dbReference>
<dbReference type="PANTHER" id="PTHR10127:SF779">
    <property type="entry name" value="METALLOENDOPEPTIDASE"/>
    <property type="match status" value="1"/>
</dbReference>
<dbReference type="PROSITE" id="PS51864">
    <property type="entry name" value="ASTACIN"/>
    <property type="match status" value="3"/>
</dbReference>
<accession>A0ABQ8MI51</accession>
<dbReference type="Gene3D" id="3.40.390.10">
    <property type="entry name" value="Collagenase (Catalytic Domain)"/>
    <property type="match status" value="3"/>
</dbReference>
<feature type="binding site" evidence="8">
    <location>
        <position position="443"/>
    </location>
    <ligand>
        <name>Zn(2+)</name>
        <dbReference type="ChEBI" id="CHEBI:29105"/>
        <note>catalytic</note>
    </ligand>
</feature>
<keyword evidence="4 8" id="KW-0378">Hydrolase</keyword>
<comment type="caution">
    <text evidence="11">The sequence shown here is derived from an EMBL/GenBank/DDBJ whole genome shotgun (WGS) entry which is preliminary data.</text>
</comment>
<keyword evidence="12" id="KW-1185">Reference proteome</keyword>
<reference evidence="11 12" key="1">
    <citation type="submission" date="2022-01" db="EMBL/GenBank/DDBJ databases">
        <title>A high-quality chromosome-level genome assembly of rohu carp, Labeo rohita.</title>
        <authorList>
            <person name="Arick M.A. II"/>
            <person name="Hsu C.-Y."/>
            <person name="Magbanua Z."/>
            <person name="Pechanova O."/>
            <person name="Grover C."/>
            <person name="Miller E."/>
            <person name="Thrash A."/>
            <person name="Ezzel L."/>
            <person name="Alam S."/>
            <person name="Benzie J."/>
            <person name="Hamilton M."/>
            <person name="Karsi A."/>
            <person name="Lawrence M.L."/>
            <person name="Peterson D.G."/>
        </authorList>
    </citation>
    <scope>NUCLEOTIDE SEQUENCE [LARGE SCALE GENOMIC DNA]</scope>
    <source>
        <strain evidence="12">BAU-BD-2019</strain>
        <tissue evidence="11">Blood</tissue>
    </source>
</reference>
<keyword evidence="5 8" id="KW-0862">Zinc</keyword>
<feature type="binding site" evidence="8">
    <location>
        <position position="181"/>
    </location>
    <ligand>
        <name>Zn(2+)</name>
        <dbReference type="ChEBI" id="CHEBI:29105"/>
        <note>catalytic</note>
    </ligand>
</feature>
<dbReference type="InterPro" id="IPR001506">
    <property type="entry name" value="Peptidase_M12A"/>
</dbReference>
<keyword evidence="6 8" id="KW-0482">Metalloprotease</keyword>
<proteinExistence type="predicted"/>
<feature type="binding site" evidence="8">
    <location>
        <position position="439"/>
    </location>
    <ligand>
        <name>Zn(2+)</name>
        <dbReference type="ChEBI" id="CHEBI:29105"/>
        <note>catalytic</note>
    </ligand>
</feature>
<feature type="binding site" evidence="8">
    <location>
        <position position="708"/>
    </location>
    <ligand>
        <name>Zn(2+)</name>
        <dbReference type="ChEBI" id="CHEBI:29105"/>
        <note>catalytic</note>
    </ligand>
</feature>
<dbReference type="Pfam" id="PF01400">
    <property type="entry name" value="Astacin"/>
    <property type="match status" value="3"/>
</dbReference>
<feature type="chain" id="PRO_5044955888" description="Metalloendopeptidase" evidence="9">
    <location>
        <begin position="17"/>
        <end position="805"/>
    </location>
</feature>
<feature type="domain" description="Peptidase M12A" evidence="10">
    <location>
        <begin position="341"/>
        <end position="540"/>
    </location>
</feature>